<gene>
    <name evidence="1" type="ordered locus">TDE_1602</name>
</gene>
<sequence length="36" mass="4458">MRHIMNNILEIELQDTEWEFTYIDHDREIVRAIVIT</sequence>
<dbReference type="Proteomes" id="UP000008212">
    <property type="component" value="Chromosome"/>
</dbReference>
<evidence type="ECO:0000313" key="2">
    <source>
        <dbReference type="Proteomes" id="UP000008212"/>
    </source>
</evidence>
<evidence type="ECO:0000313" key="1">
    <source>
        <dbReference type="EMBL" id="AAS12119.1"/>
    </source>
</evidence>
<organism evidence="1 2">
    <name type="scientific">Treponema denticola (strain ATCC 35405 / DSM 14222 / CIP 103919 / JCM 8153 / KCTC 15104)</name>
    <dbReference type="NCBI Taxonomy" id="243275"/>
    <lineage>
        <taxon>Bacteria</taxon>
        <taxon>Pseudomonadati</taxon>
        <taxon>Spirochaetota</taxon>
        <taxon>Spirochaetia</taxon>
        <taxon>Spirochaetales</taxon>
        <taxon>Treponemataceae</taxon>
        <taxon>Treponema</taxon>
    </lineage>
</organism>
<name>Q73MA7_TREDE</name>
<protein>
    <submittedName>
        <fullName evidence="1">Uncharacterized protein</fullName>
    </submittedName>
</protein>
<keyword evidence="2" id="KW-1185">Reference proteome</keyword>
<accession>Q73MA7</accession>
<dbReference type="EMBL" id="AE017226">
    <property type="protein sequence ID" value="AAS12119.1"/>
    <property type="molecule type" value="Genomic_DNA"/>
</dbReference>
<dbReference type="STRING" id="243275.TDE_1602"/>
<dbReference type="HOGENOM" id="CLU_3391901_0_0_12"/>
<dbReference type="AlphaFoldDB" id="Q73MA7"/>
<proteinExistence type="predicted"/>
<reference evidence="1 2" key="1">
    <citation type="journal article" date="2004" name="Proc. Natl. Acad. Sci. U.S.A.">
        <title>Comparison of the genome of the oral pathogen Treponema denticola with other spirochete genomes.</title>
        <authorList>
            <person name="Seshadri R."/>
            <person name="Myers G.S."/>
            <person name="Tettelin H."/>
            <person name="Eisen J.A."/>
            <person name="Heidelberg J.F."/>
            <person name="Dodson R.J."/>
            <person name="Davidsen T.M."/>
            <person name="DeBoy R.T."/>
            <person name="Fouts D.E."/>
            <person name="Haft D.H."/>
            <person name="Selengut J."/>
            <person name="Ren Q."/>
            <person name="Brinkac L.M."/>
            <person name="Madupu R."/>
            <person name="Kolonay J."/>
            <person name="Durkin S.A."/>
            <person name="Daugherty S.C."/>
            <person name="Shetty J."/>
            <person name="Shvartsbeyn A."/>
            <person name="Gebregeorgis E."/>
            <person name="Geer K."/>
            <person name="Tsegaye G."/>
            <person name="Malek J."/>
            <person name="Ayodeji B."/>
            <person name="Shatsman S."/>
            <person name="McLeod M.P."/>
            <person name="Smajs D."/>
            <person name="Howell J.K."/>
            <person name="Pal S."/>
            <person name="Amin A."/>
            <person name="Vashisth P."/>
            <person name="McNeill T.Z."/>
            <person name="Xiang Q."/>
            <person name="Sodergren E."/>
            <person name="Baca E."/>
            <person name="Weinstock G.M."/>
            <person name="Norris S.J."/>
            <person name="Fraser C.M."/>
            <person name="Paulsen I.T."/>
        </authorList>
    </citation>
    <scope>NUCLEOTIDE SEQUENCE [LARGE SCALE GENOMIC DNA]</scope>
    <source>
        <strain evidence="2">ATCC 35405 / DSM 14222 / CIP 103919 / JCM 8153 / KCTC 15104</strain>
    </source>
</reference>
<dbReference type="KEGG" id="tde:TDE_1602"/>
<dbReference type="PaxDb" id="243275-TDE_1602"/>